<feature type="non-terminal residue" evidence="1">
    <location>
        <position position="1"/>
    </location>
</feature>
<dbReference type="PANTHER" id="PTHR15503:SF22">
    <property type="entry name" value="TRANSPOSON TY3-I GAG POLYPROTEIN"/>
    <property type="match status" value="1"/>
</dbReference>
<dbReference type="Gene3D" id="2.40.70.10">
    <property type="entry name" value="Acid Proteases"/>
    <property type="match status" value="1"/>
</dbReference>
<feature type="non-terminal residue" evidence="1">
    <location>
        <position position="260"/>
    </location>
</feature>
<gene>
    <name evidence="1" type="ORF">A2U01_0017761</name>
</gene>
<accession>A0A392NAR4</accession>
<dbReference type="Pfam" id="PF08284">
    <property type="entry name" value="RVP_2"/>
    <property type="match status" value="1"/>
</dbReference>
<dbReference type="GO" id="GO:0004190">
    <property type="term" value="F:aspartic-type endopeptidase activity"/>
    <property type="evidence" value="ECO:0007669"/>
    <property type="project" value="InterPro"/>
</dbReference>
<dbReference type="PANTHER" id="PTHR15503">
    <property type="entry name" value="LDOC1 RELATED"/>
    <property type="match status" value="1"/>
</dbReference>
<dbReference type="InterPro" id="IPR032567">
    <property type="entry name" value="RTL1-rel"/>
</dbReference>
<protein>
    <submittedName>
        <fullName evidence="1">Pentatricopeptide repeat-containing protein</fullName>
    </submittedName>
</protein>
<dbReference type="GO" id="GO:0006508">
    <property type="term" value="P:proteolysis"/>
    <property type="evidence" value="ECO:0007669"/>
    <property type="project" value="InterPro"/>
</dbReference>
<comment type="caution">
    <text evidence="1">The sequence shown here is derived from an EMBL/GenBank/DDBJ whole genome shotgun (WGS) entry which is preliminary data.</text>
</comment>
<reference evidence="1 2" key="1">
    <citation type="journal article" date="2018" name="Front. Plant Sci.">
        <title>Red Clover (Trifolium pratense) and Zigzag Clover (T. medium) - A Picture of Genomic Similarities and Differences.</title>
        <authorList>
            <person name="Dluhosova J."/>
            <person name="Istvanek J."/>
            <person name="Nedelnik J."/>
            <person name="Repkova J."/>
        </authorList>
    </citation>
    <scope>NUCLEOTIDE SEQUENCE [LARGE SCALE GENOMIC DNA]</scope>
    <source>
        <strain evidence="2">cv. 10/8</strain>
        <tissue evidence="1">Leaf</tissue>
    </source>
</reference>
<dbReference type="CDD" id="cd00303">
    <property type="entry name" value="retropepsin_like"/>
    <property type="match status" value="1"/>
</dbReference>
<sequence>KIDVDRRNGVNDRWRGVRSEEMEERRAKGLCFKCGGKYHPTLHKCPEKAMRVLILGEEEDTEAECKLIGVLGTMGEYHTMKIEGRLSNVTVEVLIDSGASHSFISPELTTALGLAVTPTNVKSIKLGDGHRVKSEGICKGLKIIFGSHEFEVDALVLRLGGLDVVLVVSWLSTLGKVMMDWKDLSMQFWHRGQMVTLQGQGNGHLQHGFLNSFLEDRKEGRDDEWWWPHNDTNNDKEEPMKQSIIEVLELFPEVFKEHIS</sequence>
<organism evidence="1 2">
    <name type="scientific">Trifolium medium</name>
    <dbReference type="NCBI Taxonomy" id="97028"/>
    <lineage>
        <taxon>Eukaryota</taxon>
        <taxon>Viridiplantae</taxon>
        <taxon>Streptophyta</taxon>
        <taxon>Embryophyta</taxon>
        <taxon>Tracheophyta</taxon>
        <taxon>Spermatophyta</taxon>
        <taxon>Magnoliopsida</taxon>
        <taxon>eudicotyledons</taxon>
        <taxon>Gunneridae</taxon>
        <taxon>Pentapetalae</taxon>
        <taxon>rosids</taxon>
        <taxon>fabids</taxon>
        <taxon>Fabales</taxon>
        <taxon>Fabaceae</taxon>
        <taxon>Papilionoideae</taxon>
        <taxon>50 kb inversion clade</taxon>
        <taxon>NPAAA clade</taxon>
        <taxon>Hologalegina</taxon>
        <taxon>IRL clade</taxon>
        <taxon>Trifolieae</taxon>
        <taxon>Trifolium</taxon>
    </lineage>
</organism>
<proteinExistence type="predicted"/>
<name>A0A392NAR4_9FABA</name>
<dbReference type="EMBL" id="LXQA010033212">
    <property type="protein sequence ID" value="MCH96772.1"/>
    <property type="molecule type" value="Genomic_DNA"/>
</dbReference>
<dbReference type="InterPro" id="IPR021109">
    <property type="entry name" value="Peptidase_aspartic_dom_sf"/>
</dbReference>
<dbReference type="SUPFAM" id="SSF50630">
    <property type="entry name" value="Acid proteases"/>
    <property type="match status" value="1"/>
</dbReference>
<keyword evidence="2" id="KW-1185">Reference proteome</keyword>
<dbReference type="AlphaFoldDB" id="A0A392NAR4"/>
<evidence type="ECO:0000313" key="1">
    <source>
        <dbReference type="EMBL" id="MCH96772.1"/>
    </source>
</evidence>
<dbReference type="InterPro" id="IPR001969">
    <property type="entry name" value="Aspartic_peptidase_AS"/>
</dbReference>
<dbReference type="Proteomes" id="UP000265520">
    <property type="component" value="Unassembled WGS sequence"/>
</dbReference>
<evidence type="ECO:0000313" key="2">
    <source>
        <dbReference type="Proteomes" id="UP000265520"/>
    </source>
</evidence>
<dbReference type="PROSITE" id="PS00141">
    <property type="entry name" value="ASP_PROTEASE"/>
    <property type="match status" value="1"/>
</dbReference>